<dbReference type="InterPro" id="IPR017127">
    <property type="entry name" value="Ribosome_uL3_MTase"/>
</dbReference>
<dbReference type="PIRSF" id="PIRSF037167">
    <property type="entry name" value="Mtase_YfcB_prd"/>
    <property type="match status" value="1"/>
</dbReference>
<dbReference type="GO" id="GO:0008168">
    <property type="term" value="F:methyltransferase activity"/>
    <property type="evidence" value="ECO:0007669"/>
    <property type="project" value="UniProtKB-KW"/>
</dbReference>
<evidence type="ECO:0000313" key="5">
    <source>
        <dbReference type="EMBL" id="BCO27373.1"/>
    </source>
</evidence>
<dbReference type="Pfam" id="PF05175">
    <property type="entry name" value="MTS"/>
    <property type="match status" value="1"/>
</dbReference>
<protein>
    <submittedName>
        <fullName evidence="5">50S ribosomal protein L3 glutamine methyltransferase</fullName>
    </submittedName>
</protein>
<evidence type="ECO:0000256" key="2">
    <source>
        <dbReference type="ARBA" id="ARBA00022679"/>
    </source>
</evidence>
<dbReference type="GO" id="GO:0005840">
    <property type="term" value="C:ribosome"/>
    <property type="evidence" value="ECO:0007669"/>
    <property type="project" value="UniProtKB-KW"/>
</dbReference>
<gene>
    <name evidence="5" type="ORF">MIZ03_2261</name>
</gene>
<proteinExistence type="predicted"/>
<evidence type="ECO:0000259" key="4">
    <source>
        <dbReference type="Pfam" id="PF05175"/>
    </source>
</evidence>
<dbReference type="Gene3D" id="3.40.50.150">
    <property type="entry name" value="Vaccinia Virus protein VP39"/>
    <property type="match status" value="1"/>
</dbReference>
<dbReference type="CDD" id="cd02440">
    <property type="entry name" value="AdoMet_MTases"/>
    <property type="match status" value="1"/>
</dbReference>
<accession>A0ABM7MM99</accession>
<dbReference type="NCBIfam" id="TIGR03533">
    <property type="entry name" value="L3_gln_methyl"/>
    <property type="match status" value="1"/>
</dbReference>
<evidence type="ECO:0000313" key="6">
    <source>
        <dbReference type="Proteomes" id="UP000824366"/>
    </source>
</evidence>
<dbReference type="EMBL" id="AP024238">
    <property type="protein sequence ID" value="BCO27373.1"/>
    <property type="molecule type" value="Genomic_DNA"/>
</dbReference>
<dbReference type="RefSeq" id="WP_223912234.1">
    <property type="nucleotide sequence ID" value="NZ_AP024238.1"/>
</dbReference>
<sequence>MSDMAQHPQPMTLLACVSAAAEQLQQAGVAFGHGTTNAFDEAAWLVLWQLGLPLNTPLLPDDGEEITNDAQKRLVTPEEQAQIATLLRARIDTRKPAAYLTHEAWLQGVAFYVDERAIVPRSLIAEVLVEGGLDYWLSESTHRVLDLCTGNGSLAVIAAMVYPDVVVQASDISTDALEVARINVDRHGLHDRIILRQGDGVPKTGSHYDLILCNPPYVNAHSMAALPPEYLAEPALALDGNMAGGSDGMDFIRQLLRDVPAQMSPDAILVLEIGHERAHFEAAFPQLEVIWLETSAGEDQVLLATREALLSLNESHPQ</sequence>
<keyword evidence="5" id="KW-0689">Ribosomal protein</keyword>
<dbReference type="PANTHER" id="PTHR47806:SF1">
    <property type="entry name" value="RIBOSOMAL PROTEIN UL3 GLUTAMINE METHYLTRANSFERASE"/>
    <property type="match status" value="1"/>
</dbReference>
<dbReference type="InterPro" id="IPR029063">
    <property type="entry name" value="SAM-dependent_MTases_sf"/>
</dbReference>
<dbReference type="NCBIfam" id="TIGR00536">
    <property type="entry name" value="hemK_fam"/>
    <property type="match status" value="1"/>
</dbReference>
<feature type="domain" description="Methyltransferase small" evidence="4">
    <location>
        <begin position="140"/>
        <end position="222"/>
    </location>
</feature>
<dbReference type="SUPFAM" id="SSF53335">
    <property type="entry name" value="S-adenosyl-L-methionine-dependent methyltransferases"/>
    <property type="match status" value="1"/>
</dbReference>
<keyword evidence="6" id="KW-1185">Reference proteome</keyword>
<name>A0ABM7MM99_9BURK</name>
<dbReference type="InterPro" id="IPR004556">
    <property type="entry name" value="HemK-like"/>
</dbReference>
<keyword evidence="2" id="KW-0808">Transferase</keyword>
<keyword evidence="5" id="KW-0687">Ribonucleoprotein</keyword>
<dbReference type="InterPro" id="IPR007848">
    <property type="entry name" value="Small_mtfrase_dom"/>
</dbReference>
<dbReference type="Proteomes" id="UP000824366">
    <property type="component" value="Chromosome"/>
</dbReference>
<dbReference type="InterPro" id="IPR002052">
    <property type="entry name" value="DNA_methylase_N6_adenine_CS"/>
</dbReference>
<dbReference type="GO" id="GO:0032259">
    <property type="term" value="P:methylation"/>
    <property type="evidence" value="ECO:0007669"/>
    <property type="project" value="UniProtKB-KW"/>
</dbReference>
<keyword evidence="3" id="KW-0949">S-adenosyl-L-methionine</keyword>
<evidence type="ECO:0000256" key="1">
    <source>
        <dbReference type="ARBA" id="ARBA00022603"/>
    </source>
</evidence>
<reference evidence="5 6" key="1">
    <citation type="journal article" date="2021" name="Microbiol. Spectr.">
        <title>A Single Bacterium Capable of Oxidation and Reduction of Iron at Circumneutral pH.</title>
        <authorList>
            <person name="Kato S."/>
            <person name="Ohkuma M."/>
        </authorList>
    </citation>
    <scope>NUCLEOTIDE SEQUENCE [LARGE SCALE GENOMIC DNA]</scope>
    <source>
        <strain evidence="5 6">MIZ03</strain>
    </source>
</reference>
<evidence type="ECO:0000256" key="3">
    <source>
        <dbReference type="ARBA" id="ARBA00022691"/>
    </source>
</evidence>
<keyword evidence="1 5" id="KW-0489">Methyltransferase</keyword>
<organism evidence="5 6">
    <name type="scientific">Rhodoferax lithotrophicus</name>
    <dbReference type="NCBI Taxonomy" id="2798804"/>
    <lineage>
        <taxon>Bacteria</taxon>
        <taxon>Pseudomonadati</taxon>
        <taxon>Pseudomonadota</taxon>
        <taxon>Betaproteobacteria</taxon>
        <taxon>Burkholderiales</taxon>
        <taxon>Comamonadaceae</taxon>
        <taxon>Rhodoferax</taxon>
    </lineage>
</organism>
<dbReference type="PROSITE" id="PS00092">
    <property type="entry name" value="N6_MTASE"/>
    <property type="match status" value="1"/>
</dbReference>
<dbReference type="PANTHER" id="PTHR47806">
    <property type="entry name" value="50S RIBOSOMAL PROTEIN L3 GLUTAMINE METHYLTRANSFERASE"/>
    <property type="match status" value="1"/>
</dbReference>